<keyword evidence="2 8" id="KW-0812">Transmembrane</keyword>
<keyword evidence="3" id="KW-0677">Repeat</keyword>
<feature type="domain" description="CBS" evidence="10">
    <location>
        <begin position="216"/>
        <end position="275"/>
    </location>
</feature>
<dbReference type="Pfam" id="PF01595">
    <property type="entry name" value="CNNM"/>
    <property type="match status" value="1"/>
</dbReference>
<comment type="subcellular location">
    <subcellularLocation>
        <location evidence="1">Membrane</location>
        <topology evidence="1">Multi-pass membrane protein</topology>
    </subcellularLocation>
</comment>
<dbReference type="CDD" id="cd04590">
    <property type="entry name" value="CBS_pair_CorC_HlyC_assoc"/>
    <property type="match status" value="1"/>
</dbReference>
<keyword evidence="6 8" id="KW-0472">Membrane</keyword>
<dbReference type="OrthoDB" id="9797674at2"/>
<evidence type="ECO:0000256" key="3">
    <source>
        <dbReference type="ARBA" id="ARBA00022737"/>
    </source>
</evidence>
<evidence type="ECO:0000313" key="13">
    <source>
        <dbReference type="Proteomes" id="UP000267464"/>
    </source>
</evidence>
<dbReference type="Pfam" id="PF03471">
    <property type="entry name" value="CorC_HlyC"/>
    <property type="match status" value="1"/>
</dbReference>
<dbReference type="EMBL" id="QUSW01000002">
    <property type="protein sequence ID" value="RQP25068.1"/>
    <property type="molecule type" value="Genomic_DNA"/>
</dbReference>
<proteinExistence type="predicted"/>
<organism evidence="12 13">
    <name type="scientific">Piscinibacter terrae</name>
    <dbReference type="NCBI Taxonomy" id="2496871"/>
    <lineage>
        <taxon>Bacteria</taxon>
        <taxon>Pseudomonadati</taxon>
        <taxon>Pseudomonadota</taxon>
        <taxon>Betaproteobacteria</taxon>
        <taxon>Burkholderiales</taxon>
        <taxon>Sphaerotilaceae</taxon>
        <taxon>Piscinibacter</taxon>
    </lineage>
</organism>
<evidence type="ECO:0000259" key="11">
    <source>
        <dbReference type="PROSITE" id="PS51846"/>
    </source>
</evidence>
<comment type="caution">
    <text evidence="12">The sequence shown here is derived from an EMBL/GenBank/DDBJ whole genome shotgun (WGS) entry which is preliminary data.</text>
</comment>
<feature type="domain" description="CBS" evidence="10">
    <location>
        <begin position="277"/>
        <end position="336"/>
    </location>
</feature>
<dbReference type="InterPro" id="IPR046342">
    <property type="entry name" value="CBS_dom_sf"/>
</dbReference>
<dbReference type="InterPro" id="IPR016169">
    <property type="entry name" value="FAD-bd_PCMH_sub2"/>
</dbReference>
<dbReference type="SMART" id="SM01091">
    <property type="entry name" value="CorC_HlyC"/>
    <property type="match status" value="1"/>
</dbReference>
<dbReference type="GO" id="GO:0050660">
    <property type="term" value="F:flavin adenine dinucleotide binding"/>
    <property type="evidence" value="ECO:0007669"/>
    <property type="project" value="InterPro"/>
</dbReference>
<evidence type="ECO:0000256" key="7">
    <source>
        <dbReference type="PROSITE-ProRule" id="PRU00703"/>
    </source>
</evidence>
<evidence type="ECO:0000256" key="4">
    <source>
        <dbReference type="ARBA" id="ARBA00022989"/>
    </source>
</evidence>
<accession>A0A3N7HS11</accession>
<evidence type="ECO:0000313" key="12">
    <source>
        <dbReference type="EMBL" id="RQP25068.1"/>
    </source>
</evidence>
<dbReference type="InterPro" id="IPR044751">
    <property type="entry name" value="Ion_transp-like_CBS"/>
</dbReference>
<dbReference type="InterPro" id="IPR005170">
    <property type="entry name" value="Transptr-assoc_dom"/>
</dbReference>
<dbReference type="SUPFAM" id="SSF56176">
    <property type="entry name" value="FAD-binding/transporter-associated domain-like"/>
    <property type="match status" value="1"/>
</dbReference>
<dbReference type="SMART" id="SM00116">
    <property type="entry name" value="CBS"/>
    <property type="match status" value="2"/>
</dbReference>
<dbReference type="Gene3D" id="3.30.465.10">
    <property type="match status" value="1"/>
</dbReference>
<evidence type="ECO:0000256" key="6">
    <source>
        <dbReference type="ARBA" id="ARBA00023136"/>
    </source>
</evidence>
<dbReference type="PROSITE" id="PS51371">
    <property type="entry name" value="CBS"/>
    <property type="match status" value="2"/>
</dbReference>
<dbReference type="Pfam" id="PF00571">
    <property type="entry name" value="CBS"/>
    <property type="match status" value="2"/>
</dbReference>
<keyword evidence="13" id="KW-1185">Reference proteome</keyword>
<evidence type="ECO:0000256" key="1">
    <source>
        <dbReference type="ARBA" id="ARBA00004141"/>
    </source>
</evidence>
<evidence type="ECO:0000256" key="2">
    <source>
        <dbReference type="ARBA" id="ARBA00022692"/>
    </source>
</evidence>
<dbReference type="RefSeq" id="WP_124539975.1">
    <property type="nucleotide sequence ID" value="NZ_QUSW01000002.1"/>
</dbReference>
<evidence type="ECO:0000259" key="10">
    <source>
        <dbReference type="PROSITE" id="PS51371"/>
    </source>
</evidence>
<feature type="transmembrane region" description="Helical" evidence="9">
    <location>
        <begin position="99"/>
        <end position="120"/>
    </location>
</feature>
<dbReference type="Gene3D" id="3.10.580.10">
    <property type="entry name" value="CBS-domain"/>
    <property type="match status" value="1"/>
</dbReference>
<dbReference type="FunFam" id="3.30.465.10:FF:000023">
    <property type="entry name" value="Magnesium and cobalt transporter"/>
    <property type="match status" value="1"/>
</dbReference>
<dbReference type="InterPro" id="IPR000644">
    <property type="entry name" value="CBS_dom"/>
</dbReference>
<keyword evidence="5 7" id="KW-0129">CBS domain</keyword>
<dbReference type="PROSITE" id="PS51846">
    <property type="entry name" value="CNNM"/>
    <property type="match status" value="1"/>
</dbReference>
<dbReference type="PANTHER" id="PTHR22777:SF17">
    <property type="entry name" value="UPF0053 PROTEIN SLL0260"/>
    <property type="match status" value="1"/>
</dbReference>
<dbReference type="SUPFAM" id="SSF54631">
    <property type="entry name" value="CBS-domain pair"/>
    <property type="match status" value="1"/>
</dbReference>
<dbReference type="InterPro" id="IPR036318">
    <property type="entry name" value="FAD-bd_PCMH-like_sf"/>
</dbReference>
<dbReference type="Proteomes" id="UP000267464">
    <property type="component" value="Unassembled WGS sequence"/>
</dbReference>
<protein>
    <submittedName>
        <fullName evidence="12">HlyC/CorC family transporter</fullName>
    </submittedName>
</protein>
<feature type="transmembrane region" description="Helical" evidence="9">
    <location>
        <begin position="55"/>
        <end position="79"/>
    </location>
</feature>
<dbReference type="InterPro" id="IPR002550">
    <property type="entry name" value="CNNM"/>
</dbReference>
<keyword evidence="4 8" id="KW-1133">Transmembrane helix</keyword>
<reference evidence="12 13" key="1">
    <citation type="submission" date="2018-08" db="EMBL/GenBank/DDBJ databases">
        <authorList>
            <person name="Khan S.A."/>
            <person name="Jeon C.O."/>
            <person name="Chun B.H."/>
            <person name="Jeong S.E."/>
        </authorList>
    </citation>
    <scope>NUCLEOTIDE SEQUENCE [LARGE SCALE GENOMIC DNA]</scope>
    <source>
        <strain evidence="12 13">S-16</strain>
    </source>
</reference>
<dbReference type="GO" id="GO:0005886">
    <property type="term" value="C:plasma membrane"/>
    <property type="evidence" value="ECO:0007669"/>
    <property type="project" value="TreeGrafter"/>
</dbReference>
<feature type="domain" description="CNNM transmembrane" evidence="11">
    <location>
        <begin position="1"/>
        <end position="197"/>
    </location>
</feature>
<evidence type="ECO:0000256" key="5">
    <source>
        <dbReference type="ARBA" id="ARBA00023122"/>
    </source>
</evidence>
<evidence type="ECO:0000256" key="8">
    <source>
        <dbReference type="PROSITE-ProRule" id="PRU01193"/>
    </source>
</evidence>
<dbReference type="AlphaFoldDB" id="A0A3N7HS11"/>
<gene>
    <name evidence="12" type="ORF">DZC73_09440</name>
</gene>
<dbReference type="PANTHER" id="PTHR22777">
    <property type="entry name" value="HEMOLYSIN-RELATED"/>
    <property type="match status" value="1"/>
</dbReference>
<name>A0A3N7HS11_9BURK</name>
<feature type="transmembrane region" description="Helical" evidence="9">
    <location>
        <begin position="6"/>
        <end position="25"/>
    </location>
</feature>
<reference evidence="12 13" key="2">
    <citation type="submission" date="2018-12" db="EMBL/GenBank/DDBJ databases">
        <title>Rhizobacter gummiphilus sp. nov., a rubber-degrading bacterium isolated from the soil of a botanical garden in Japan.</title>
        <authorList>
            <person name="Shunsuke S.S."/>
        </authorList>
    </citation>
    <scope>NUCLEOTIDE SEQUENCE [LARGE SCALE GENOMIC DNA]</scope>
    <source>
        <strain evidence="12 13">S-16</strain>
    </source>
</reference>
<evidence type="ECO:0000256" key="9">
    <source>
        <dbReference type="SAM" id="Phobius"/>
    </source>
</evidence>
<sequence>MDVALLVFLIILNALFAMAEMALTASRKARLQVMVEAGDAGAKAAMDLHDNPTKFLSVVQIGITSIAVLNGIVGDAAFSGPFAKWLHHTFPLSDRAAEVAATAMVVVSITFLTIIFGELVPKRLGQMYPESVARVLARPLEWVSLIGRPVVKLLSWCTEGTLRLMGIHGGPVRSVTEEEIAASLEEGVDAGVIEAQEHQMVRNVFRLDDRQVGSMMIPRVEIVWLDAQATSDEVLEVIANAEHSRYPVCRGGLDDVVGVVTAQSLLQQQMQGRVLSLTERLQPPVFVPETLSGMELLDHFRASGAQLVFVVDEYGEVQGVITVRDVLEAITGEFTTPASEDSWAVQREDGSWLFDGLIPVPELKDRLAMKELPEEDRGRYNTLAGMIMLLLGRLPRTADAVEWEGWRFEVVDLDGKRVDKVLAQAVATEPAP</sequence>